<organism evidence="1">
    <name type="scientific">marine sediment metagenome</name>
    <dbReference type="NCBI Taxonomy" id="412755"/>
    <lineage>
        <taxon>unclassified sequences</taxon>
        <taxon>metagenomes</taxon>
        <taxon>ecological metagenomes</taxon>
    </lineage>
</organism>
<dbReference type="EMBL" id="LAZR01032572">
    <property type="protein sequence ID" value="KKL50508.1"/>
    <property type="molecule type" value="Genomic_DNA"/>
</dbReference>
<gene>
    <name evidence="1" type="ORF">LCGC14_2304790</name>
</gene>
<dbReference type="AlphaFoldDB" id="A0A0F9CME2"/>
<accession>A0A0F9CME2</accession>
<protein>
    <submittedName>
        <fullName evidence="1">Uncharacterized protein</fullName>
    </submittedName>
</protein>
<evidence type="ECO:0000313" key="1">
    <source>
        <dbReference type="EMBL" id="KKL50508.1"/>
    </source>
</evidence>
<comment type="caution">
    <text evidence="1">The sequence shown here is derived from an EMBL/GenBank/DDBJ whole genome shotgun (WGS) entry which is preliminary data.</text>
</comment>
<reference evidence="1" key="1">
    <citation type="journal article" date="2015" name="Nature">
        <title>Complex archaea that bridge the gap between prokaryotes and eukaryotes.</title>
        <authorList>
            <person name="Spang A."/>
            <person name="Saw J.H."/>
            <person name="Jorgensen S.L."/>
            <person name="Zaremba-Niedzwiedzka K."/>
            <person name="Martijn J."/>
            <person name="Lind A.E."/>
            <person name="van Eijk R."/>
            <person name="Schleper C."/>
            <person name="Guy L."/>
            <person name="Ettema T.J."/>
        </authorList>
    </citation>
    <scope>NUCLEOTIDE SEQUENCE</scope>
</reference>
<proteinExistence type="predicted"/>
<sequence>MVTGLGVLVLMAMMSLAFLHRLDRSNRESRTPEAVRNKVRVCAYCNLIMGVHSSAIKGGYLSTAAGQAPNGSGTMLTHGICPGCYEKMMKELDE</sequence>
<name>A0A0F9CME2_9ZZZZ</name>